<evidence type="ECO:0000313" key="2">
    <source>
        <dbReference type="EMBL" id="OEG00455.1"/>
    </source>
</evidence>
<comment type="caution">
    <text evidence="2">The sequence shown here is derived from an EMBL/GenBank/DDBJ whole genome shotgun (WGS) entry which is preliminary data.</text>
</comment>
<dbReference type="InterPro" id="IPR036551">
    <property type="entry name" value="Flavin_trans-like"/>
</dbReference>
<dbReference type="AlphaFoldDB" id="A0A1D2YXG9"/>
<name>A0A1D2YXG9_9BACI</name>
<proteinExistence type="predicted"/>
<reference evidence="2 3" key="1">
    <citation type="submission" date="2016-09" db="EMBL/GenBank/DDBJ databases">
        <title>Draft genome sequence for the type strain of Vulcanibacillus modesticaldus BR, a strictly anaerobic, moderately thermophilic, and nitrate-reducing bacterium from deep sea-hydrothermal vents of the Mid-Atlantic Ridge.</title>
        <authorList>
            <person name="Abin C.A."/>
            <person name="Hollibaugh J.T."/>
        </authorList>
    </citation>
    <scope>NUCLEOTIDE SEQUENCE [LARGE SCALE GENOMIC DNA]</scope>
    <source>
        <strain evidence="2 3">BR</strain>
    </source>
</reference>
<dbReference type="Proteomes" id="UP000243739">
    <property type="component" value="Unassembled WGS sequence"/>
</dbReference>
<dbReference type="RefSeq" id="WP_069655768.1">
    <property type="nucleotide sequence ID" value="NZ_MIJF01000001.1"/>
</dbReference>
<feature type="domain" description="Flavoprotein" evidence="1">
    <location>
        <begin position="6"/>
        <end position="167"/>
    </location>
</feature>
<evidence type="ECO:0000313" key="3">
    <source>
        <dbReference type="Proteomes" id="UP000243739"/>
    </source>
</evidence>
<dbReference type="Gene3D" id="3.40.50.1950">
    <property type="entry name" value="Flavin prenyltransferase-like"/>
    <property type="match status" value="1"/>
</dbReference>
<dbReference type="EMBL" id="MIJF01000001">
    <property type="protein sequence ID" value="OEG00455.1"/>
    <property type="molecule type" value="Genomic_DNA"/>
</dbReference>
<organism evidence="2 3">
    <name type="scientific">Vulcanibacillus modesticaldus</name>
    <dbReference type="NCBI Taxonomy" id="337097"/>
    <lineage>
        <taxon>Bacteria</taxon>
        <taxon>Bacillati</taxon>
        <taxon>Bacillota</taxon>
        <taxon>Bacilli</taxon>
        <taxon>Bacillales</taxon>
        <taxon>Bacillaceae</taxon>
        <taxon>Vulcanibacillus</taxon>
    </lineage>
</organism>
<dbReference type="InterPro" id="IPR003382">
    <property type="entry name" value="Flavoprotein"/>
</dbReference>
<gene>
    <name evidence="2" type="ORF">BHF71_00675</name>
</gene>
<sequence length="197" mass="21407">MDLSGKTIGFGLTGSHCTFAEVIPQIKRLVEKGANVIPIISDSVKYTDTRFGKTADWQKQLKDITRNEIIASIVDAEPIGPKGLLDLMVIAPATGNTISKLANAITDTTVLMATKAQLRNQKPVVVAVSTNDGLGLNGQNIGKLLATKNIFLVPFGQDSPNKKPNSLVARMELLDQTCELALEYKQIQPVIIEKFKY</sequence>
<dbReference type="SUPFAM" id="SSF52507">
    <property type="entry name" value="Homo-oligomeric flavin-containing Cys decarboxylases, HFCD"/>
    <property type="match status" value="1"/>
</dbReference>
<dbReference type="Pfam" id="PF02441">
    <property type="entry name" value="Flavoprotein"/>
    <property type="match status" value="1"/>
</dbReference>
<dbReference type="OrthoDB" id="9792688at2"/>
<dbReference type="STRING" id="337097.BHF71_00675"/>
<dbReference type="InterPro" id="IPR014214">
    <property type="entry name" value="Dipicolinic_acid_synth_B"/>
</dbReference>
<accession>A0A1D2YXG9</accession>
<dbReference type="NCBIfam" id="TIGR02852">
    <property type="entry name" value="spore_dpaB"/>
    <property type="match status" value="1"/>
</dbReference>
<dbReference type="PIRSF" id="PIRSF001390">
    <property type="entry name" value="Dipicolinate_synth_subunit_B"/>
    <property type="match status" value="1"/>
</dbReference>
<dbReference type="NCBIfam" id="NF006161">
    <property type="entry name" value="PRK08305.1"/>
    <property type="match status" value="1"/>
</dbReference>
<dbReference type="GO" id="GO:0003824">
    <property type="term" value="F:catalytic activity"/>
    <property type="evidence" value="ECO:0007669"/>
    <property type="project" value="InterPro"/>
</dbReference>
<protein>
    <submittedName>
        <fullName evidence="2">Dipicolinate synthase subunit B</fullName>
    </submittedName>
</protein>
<evidence type="ECO:0000259" key="1">
    <source>
        <dbReference type="Pfam" id="PF02441"/>
    </source>
</evidence>
<keyword evidence="3" id="KW-1185">Reference proteome</keyword>